<reference evidence="1" key="1">
    <citation type="submission" date="2016-03" db="EMBL/GenBank/DDBJ databases">
        <title>Draft genome sequence of Rosellinia necatrix.</title>
        <authorList>
            <person name="Kanematsu S."/>
        </authorList>
    </citation>
    <scope>NUCLEOTIDE SEQUENCE [LARGE SCALE GENOMIC DNA]</scope>
    <source>
        <strain evidence="1">W97</strain>
    </source>
</reference>
<dbReference type="InterPro" id="IPR008922">
    <property type="entry name" value="Di-copper_centre_dom_sf"/>
</dbReference>
<dbReference type="STRING" id="77044.A0A1S8A864"/>
<dbReference type="Gene3D" id="1.10.1280.10">
    <property type="entry name" value="Di-copper center containing domain from catechol oxidase"/>
    <property type="match status" value="1"/>
</dbReference>
<gene>
    <name evidence="1" type="ORF">SAMD00023353_2501050</name>
</gene>
<accession>A0A1S8A864</accession>
<dbReference type="EMBL" id="DF977470">
    <property type="protein sequence ID" value="GAW26247.1"/>
    <property type="molecule type" value="Genomic_DNA"/>
</dbReference>
<dbReference type="SUPFAM" id="SSF48056">
    <property type="entry name" value="Di-copper centre-containing domain"/>
    <property type="match status" value="1"/>
</dbReference>
<proteinExistence type="predicted"/>
<sequence length="230" mass="25989">MWTASHHDIWQSQPFTSQGLYSTARGEIITADSPLKPFYQADGRTFHTGKTMATIEAFGYTYQDIPSEDQGRKEDVIVQINRLYGDSASARRPRATSKSQRQWFIEVQVDRTELPLPCSINVYLGDYLVGRTSFLGMPKTGLAYDELPLLRAINRLDLDYTGPSEIERTLMRELYVRATKGDSPLNMSDIPSLHVYLIGEDVTQPGSESEFPSYNNRTMVMTVFGNISNV</sequence>
<name>A0A1S8A864_ROSNE</name>
<protein>
    <submittedName>
        <fullName evidence="1">Putative tyrosinase 2 protein</fullName>
    </submittedName>
</protein>
<organism evidence="1">
    <name type="scientific">Rosellinia necatrix</name>
    <name type="common">White root-rot fungus</name>
    <dbReference type="NCBI Taxonomy" id="77044"/>
    <lineage>
        <taxon>Eukaryota</taxon>
        <taxon>Fungi</taxon>
        <taxon>Dikarya</taxon>
        <taxon>Ascomycota</taxon>
        <taxon>Pezizomycotina</taxon>
        <taxon>Sordariomycetes</taxon>
        <taxon>Xylariomycetidae</taxon>
        <taxon>Xylariales</taxon>
        <taxon>Xylariaceae</taxon>
        <taxon>Rosellinia</taxon>
    </lineage>
</organism>
<dbReference type="AlphaFoldDB" id="A0A1S8A864"/>
<evidence type="ECO:0000313" key="2">
    <source>
        <dbReference type="Proteomes" id="UP000054516"/>
    </source>
</evidence>
<evidence type="ECO:0000313" key="1">
    <source>
        <dbReference type="EMBL" id="GAW26247.1"/>
    </source>
</evidence>
<dbReference type="Proteomes" id="UP000054516">
    <property type="component" value="Unassembled WGS sequence"/>
</dbReference>
<keyword evidence="2" id="KW-1185">Reference proteome</keyword>
<dbReference type="OrthoDB" id="6132182at2759"/>